<accession>A0A1B8Y3S1</accession>
<reference evidence="1" key="2">
    <citation type="journal article" date="2010" name="Science">
        <title>The genome of the Western clawed frog Xenopus tropicalis.</title>
        <authorList>
            <person name="Hellsten U."/>
            <person name="Harland R.M."/>
            <person name="Gilchrist M.J."/>
            <person name="Hendrix D."/>
            <person name="Jurka J."/>
            <person name="Kapitonov V."/>
            <person name="Ovcharenko I."/>
            <person name="Putnam N.H."/>
            <person name="Shu S."/>
            <person name="Taher L."/>
            <person name="Blitz I.L."/>
            <person name="Blumberg B."/>
            <person name="Dichmann D.S."/>
            <person name="Dubchak I."/>
            <person name="Amaya E."/>
            <person name="Detter J.C."/>
            <person name="Fletcher R."/>
            <person name="Gerhard D.S."/>
            <person name="Goodstein D."/>
            <person name="Graves T."/>
            <person name="Grigoriev I.V."/>
            <person name="Grimwood J."/>
            <person name="Kawashima T."/>
            <person name="Lindquist E."/>
            <person name="Lucas S.M."/>
            <person name="Mead P.E."/>
            <person name="Mitros T."/>
            <person name="Ogino H."/>
            <person name="Ohta Y."/>
            <person name="Poliakov A.V."/>
            <person name="Pollet N."/>
            <person name="Robert J."/>
            <person name="Salamov A."/>
            <person name="Sater A.K."/>
            <person name="Schmutz J."/>
            <person name="Terry A."/>
            <person name="Vize P.D."/>
            <person name="Warren W.C."/>
            <person name="Wells D."/>
            <person name="Wills A."/>
            <person name="Wilson R.K."/>
            <person name="Zimmerman L.B."/>
            <person name="Zorn A.M."/>
            <person name="Grainger R."/>
            <person name="Grammer T."/>
            <person name="Khokha M.K."/>
            <person name="Richardson P.M."/>
            <person name="Rokhsar D.S."/>
        </authorList>
    </citation>
    <scope>NUCLEOTIDE SEQUENCE [LARGE SCALE GENOMIC DNA]</scope>
    <source>
        <strain evidence="1">Nigerian</strain>
    </source>
</reference>
<feature type="non-terminal residue" evidence="1">
    <location>
        <position position="1"/>
    </location>
</feature>
<organism evidence="1">
    <name type="scientific">Xenopus tropicalis</name>
    <name type="common">Western clawed frog</name>
    <name type="synonym">Silurana tropicalis</name>
    <dbReference type="NCBI Taxonomy" id="8364"/>
    <lineage>
        <taxon>Eukaryota</taxon>
        <taxon>Metazoa</taxon>
        <taxon>Chordata</taxon>
        <taxon>Craniata</taxon>
        <taxon>Vertebrata</taxon>
        <taxon>Euteleostomi</taxon>
        <taxon>Amphibia</taxon>
        <taxon>Batrachia</taxon>
        <taxon>Anura</taxon>
        <taxon>Pipoidea</taxon>
        <taxon>Pipidae</taxon>
        <taxon>Xenopodinae</taxon>
        <taxon>Xenopus</taxon>
        <taxon>Silurana</taxon>
    </lineage>
</organism>
<dbReference type="AlphaFoldDB" id="A0A1B8Y3S1"/>
<gene>
    <name evidence="1" type="ORF">XENTR_v900269891mg</name>
</gene>
<evidence type="ECO:0000313" key="1">
    <source>
        <dbReference type="EMBL" id="OCA17578.1"/>
    </source>
</evidence>
<reference evidence="1" key="3">
    <citation type="submission" date="2016-05" db="EMBL/GenBank/DDBJ databases">
        <title>WGS assembly of Xenopus tropicalis.</title>
        <authorList>
            <person name="Sessions A."/>
            <person name="Jenkins J."/>
            <person name="Mitros T."/>
            <person name="Lyons J.T."/>
            <person name="Dichmann D.S."/>
            <person name="Robert J."/>
            <person name="Harland R.M."/>
            <person name="Rokhsar D.S."/>
        </authorList>
    </citation>
    <scope>NUCLEOTIDE SEQUENCE</scope>
    <source>
        <strain evidence="1">Nigerian</strain>
    </source>
</reference>
<proteinExistence type="predicted"/>
<protein>
    <submittedName>
        <fullName evidence="1">Uncharacterized protein</fullName>
    </submittedName>
</protein>
<name>A0A1B8Y3S1_XENTR</name>
<dbReference type="EMBL" id="KV460489">
    <property type="protein sequence ID" value="OCA17578.1"/>
    <property type="molecule type" value="Genomic_DNA"/>
</dbReference>
<reference evidence="1" key="1">
    <citation type="submission" date="2009-11" db="EMBL/GenBank/DDBJ databases">
        <authorList>
            <consortium name="US DOE Joint Genome Institute (JGI-PGF)"/>
            <person name="Ottilar R."/>
            <person name="Schmutz J."/>
            <person name="Salamov A."/>
            <person name="Cheng J.F."/>
            <person name="Lucas S."/>
            <person name="Pitluck S."/>
            <person name="Gundlach H."/>
            <person name="Guo Y."/>
            <person name="Haberer G."/>
            <person name="Nasrallah J."/>
            <person name="Mayer K.F.X."/>
            <person name="van de Peer Y."/>
            <person name="Weigel D."/>
            <person name="Grigoriev I.V."/>
        </authorList>
    </citation>
    <scope>NUCLEOTIDE SEQUENCE</scope>
    <source>
        <strain evidence="1">Nigerian</strain>
    </source>
</reference>
<sequence length="56" mass="6440">SERRLMPMDKQNKDGGRLKDAAFRNLQCQRFWGDWSDASLCPRAAPTLSTPDIQLF</sequence>